<sequence>MNFVKKMCILRQVKQGFSGDGRTLSGLIKIEQYGKNLSVEVSVINFAPLSSGEYYCLLADPQGRTEMLPLRGKSLFNIISELDASEGFCGVICFVKNGIVPIAYGINGRCSYDWRTLMQSTVPPKPGETAFTAAPGEESGAPFYDEISGVSPDFPKGPERADPPRPAHETPETPAETPPRPNPEPTGPAEPSAPKGKYDDETVATENYYEREDSDDERFEHEKTRTYAHAESGNPQPAEKKREDAATDGDAEDVCHPFATDTDGYYLAVKGEIDALFDKYPADDSLKEIFPCSEWVRVRGEEGRPEYLVGVVYDDLKAKYICYALPAENKDEPPEEIRKVCTFVPSSVFSDSEGFFVIFQSCSTGECIRPESV</sequence>
<protein>
    <submittedName>
        <fullName evidence="2">Uncharacterized protein</fullName>
    </submittedName>
</protein>
<accession>A0A9D1SG75</accession>
<dbReference type="Proteomes" id="UP000824081">
    <property type="component" value="Unassembled WGS sequence"/>
</dbReference>
<comment type="caution">
    <text evidence="2">The sequence shown here is derived from an EMBL/GenBank/DDBJ whole genome shotgun (WGS) entry which is preliminary data.</text>
</comment>
<evidence type="ECO:0000256" key="1">
    <source>
        <dbReference type="SAM" id="MobiDB-lite"/>
    </source>
</evidence>
<reference evidence="2" key="2">
    <citation type="journal article" date="2021" name="PeerJ">
        <title>Extensive microbial diversity within the chicken gut microbiome revealed by metagenomics and culture.</title>
        <authorList>
            <person name="Gilroy R."/>
            <person name="Ravi A."/>
            <person name="Getino M."/>
            <person name="Pursley I."/>
            <person name="Horton D.L."/>
            <person name="Alikhan N.F."/>
            <person name="Baker D."/>
            <person name="Gharbi K."/>
            <person name="Hall N."/>
            <person name="Watson M."/>
            <person name="Adriaenssens E.M."/>
            <person name="Foster-Nyarko E."/>
            <person name="Jarju S."/>
            <person name="Secka A."/>
            <person name="Antonio M."/>
            <person name="Oren A."/>
            <person name="Chaudhuri R.R."/>
            <person name="La Ragione R."/>
            <person name="Hildebrand F."/>
            <person name="Pallen M.J."/>
        </authorList>
    </citation>
    <scope>NUCLEOTIDE SEQUENCE</scope>
    <source>
        <strain evidence="2">11687</strain>
    </source>
</reference>
<feature type="compositionally biased region" description="Basic and acidic residues" evidence="1">
    <location>
        <begin position="156"/>
        <end position="171"/>
    </location>
</feature>
<organism evidence="2 3">
    <name type="scientific">Candidatus Scatosoma pullistercoris</name>
    <dbReference type="NCBI Taxonomy" id="2840934"/>
    <lineage>
        <taxon>Bacteria</taxon>
        <taxon>Bacillati</taxon>
        <taxon>Bacillota</taxon>
        <taxon>Clostridia</taxon>
        <taxon>Candidatus Scatosoma</taxon>
    </lineage>
</organism>
<proteinExistence type="predicted"/>
<dbReference type="AlphaFoldDB" id="A0A9D1SG75"/>
<reference evidence="2" key="1">
    <citation type="submission" date="2020-10" db="EMBL/GenBank/DDBJ databases">
        <authorList>
            <person name="Gilroy R."/>
        </authorList>
    </citation>
    <scope>NUCLEOTIDE SEQUENCE</scope>
    <source>
        <strain evidence="2">11687</strain>
    </source>
</reference>
<evidence type="ECO:0000313" key="2">
    <source>
        <dbReference type="EMBL" id="HIU58522.1"/>
    </source>
</evidence>
<evidence type="ECO:0000313" key="3">
    <source>
        <dbReference type="Proteomes" id="UP000824081"/>
    </source>
</evidence>
<feature type="compositionally biased region" description="Pro residues" evidence="1">
    <location>
        <begin position="176"/>
        <end position="188"/>
    </location>
</feature>
<dbReference type="EMBL" id="DVMZ01000008">
    <property type="protein sequence ID" value="HIU58522.1"/>
    <property type="molecule type" value="Genomic_DNA"/>
</dbReference>
<gene>
    <name evidence="2" type="ORF">IAC57_00325</name>
</gene>
<name>A0A9D1SG75_9FIRM</name>
<feature type="region of interest" description="Disordered" evidence="1">
    <location>
        <begin position="125"/>
        <end position="250"/>
    </location>
</feature>